<gene>
    <name evidence="1" type="ORF">BV898_15319</name>
</gene>
<evidence type="ECO:0000313" key="1">
    <source>
        <dbReference type="EMBL" id="OWA50813.1"/>
    </source>
</evidence>
<dbReference type="EMBL" id="MTYJ01000204">
    <property type="protein sequence ID" value="OWA50813.1"/>
    <property type="molecule type" value="Genomic_DNA"/>
</dbReference>
<proteinExistence type="predicted"/>
<evidence type="ECO:0000313" key="2">
    <source>
        <dbReference type="Proteomes" id="UP000192578"/>
    </source>
</evidence>
<comment type="caution">
    <text evidence="1">The sequence shown here is derived from an EMBL/GenBank/DDBJ whole genome shotgun (WGS) entry which is preliminary data.</text>
</comment>
<organism evidence="1 2">
    <name type="scientific">Hypsibius exemplaris</name>
    <name type="common">Freshwater tardigrade</name>
    <dbReference type="NCBI Taxonomy" id="2072580"/>
    <lineage>
        <taxon>Eukaryota</taxon>
        <taxon>Metazoa</taxon>
        <taxon>Ecdysozoa</taxon>
        <taxon>Tardigrada</taxon>
        <taxon>Eutardigrada</taxon>
        <taxon>Parachela</taxon>
        <taxon>Hypsibioidea</taxon>
        <taxon>Hypsibiidae</taxon>
        <taxon>Hypsibius</taxon>
    </lineage>
</organism>
<keyword evidence="2" id="KW-1185">Reference proteome</keyword>
<reference evidence="2" key="1">
    <citation type="submission" date="2017-01" db="EMBL/GenBank/DDBJ databases">
        <title>Comparative genomics of anhydrobiosis in the tardigrade Hypsibius dujardini.</title>
        <authorList>
            <person name="Yoshida Y."/>
            <person name="Koutsovoulos G."/>
            <person name="Laetsch D."/>
            <person name="Stevens L."/>
            <person name="Kumar S."/>
            <person name="Horikawa D."/>
            <person name="Ishino K."/>
            <person name="Komine S."/>
            <person name="Tomita M."/>
            <person name="Blaxter M."/>
            <person name="Arakawa K."/>
        </authorList>
    </citation>
    <scope>NUCLEOTIDE SEQUENCE [LARGE SCALE GENOMIC DNA]</scope>
    <source>
        <strain evidence="2">Z151</strain>
    </source>
</reference>
<dbReference type="AlphaFoldDB" id="A0A9X6NDU1"/>
<protein>
    <submittedName>
        <fullName evidence="1">Uncharacterized protein</fullName>
    </submittedName>
</protein>
<name>A0A9X6NDU1_HYPEX</name>
<accession>A0A9X6NDU1</accession>
<dbReference type="Proteomes" id="UP000192578">
    <property type="component" value="Unassembled WGS sequence"/>
</dbReference>
<sequence>MLLRDADSDAVSVADLCGPAKMTGMRRKYTEMAFFTSVHQSKTAGLLIPVKPEIATWADLAVLAAESEDVLLLADLQCRRALRADAFRLAHPAIL</sequence>